<proteinExistence type="predicted"/>
<dbReference type="Proteomes" id="UP001596150">
    <property type="component" value="Unassembled WGS sequence"/>
</dbReference>
<organism evidence="1 2">
    <name type="scientific">Kaistia terrae</name>
    <dbReference type="NCBI Taxonomy" id="537017"/>
    <lineage>
        <taxon>Bacteria</taxon>
        <taxon>Pseudomonadati</taxon>
        <taxon>Pseudomonadota</taxon>
        <taxon>Alphaproteobacteria</taxon>
        <taxon>Hyphomicrobiales</taxon>
        <taxon>Kaistiaceae</taxon>
        <taxon>Kaistia</taxon>
    </lineage>
</organism>
<evidence type="ECO:0000313" key="2">
    <source>
        <dbReference type="Proteomes" id="UP001596150"/>
    </source>
</evidence>
<evidence type="ECO:0000313" key="1">
    <source>
        <dbReference type="EMBL" id="MFC5517068.1"/>
    </source>
</evidence>
<sequence>MSMTKLGHIPSPYGVPIAVYRDKGGGEDEFHHELDGCMTMAGIHGKHNRERCEKVLGEAMGRGGVPFQIFLDHGGQKVPHVAIPRPEQPAYTNMPKTHGIEEPLENWVTLALDHPSWDRRAAAFLPVLEHAMESTKSWQAPPEVAAAGLSMLLTAAIEHLAEAEIDCLEAAAFYAVSAHDDWRVAGIEWLKPVSATWFWDWQNARPTYRTFAAACRSFYGDLPEWVGGAHE</sequence>
<protein>
    <submittedName>
        <fullName evidence="1">Uncharacterized protein</fullName>
    </submittedName>
</protein>
<name>A0ABW0PX79_9HYPH</name>
<gene>
    <name evidence="1" type="ORF">ACFPP9_14885</name>
</gene>
<comment type="caution">
    <text evidence="1">The sequence shown here is derived from an EMBL/GenBank/DDBJ whole genome shotgun (WGS) entry which is preliminary data.</text>
</comment>
<accession>A0ABW0PX79</accession>
<dbReference type="RefSeq" id="WP_266345340.1">
    <property type="nucleotide sequence ID" value="NZ_JAPKNH010000008.1"/>
</dbReference>
<reference evidence="2" key="1">
    <citation type="journal article" date="2019" name="Int. J. Syst. Evol. Microbiol.">
        <title>The Global Catalogue of Microorganisms (GCM) 10K type strain sequencing project: providing services to taxonomists for standard genome sequencing and annotation.</title>
        <authorList>
            <consortium name="The Broad Institute Genomics Platform"/>
            <consortium name="The Broad Institute Genome Sequencing Center for Infectious Disease"/>
            <person name="Wu L."/>
            <person name="Ma J."/>
        </authorList>
    </citation>
    <scope>NUCLEOTIDE SEQUENCE [LARGE SCALE GENOMIC DNA]</scope>
    <source>
        <strain evidence="2">KACC 12633</strain>
    </source>
</reference>
<dbReference type="EMBL" id="JBHSML010000004">
    <property type="protein sequence ID" value="MFC5517068.1"/>
    <property type="molecule type" value="Genomic_DNA"/>
</dbReference>
<keyword evidence="2" id="KW-1185">Reference proteome</keyword>